<accession>T1KRS0</accession>
<reference evidence="1" key="2">
    <citation type="submission" date="2015-06" db="UniProtKB">
        <authorList>
            <consortium name="EnsemblMetazoa"/>
        </authorList>
    </citation>
    <scope>IDENTIFICATION</scope>
</reference>
<evidence type="ECO:0000313" key="1">
    <source>
        <dbReference type="EnsemblMetazoa" id="tetur19g00500.1"/>
    </source>
</evidence>
<sequence length="273" mass="31040">MSTGELDRYIFSLEGYLRKVDSLKQLPRSTLCNSLLPNFGNFGSIFLANYTCPQASRGLEIIIKLIFYAKESKAVEEADCPSLNDFISQLQDQIICGKILPLSDFETQKLTYLLPKYRNTQVLKLIKDCLKNPVSVNIDDCIQRSSLVEDCGKLNLLFFPIILTFCDILSQTNGHWFIGKIIGSFKRIVITRVNGNIIKLFPSHLHPFLSHLEILDQQLSPHTICSSVVPYQAAEKLCRNFNKSQSLGICKWYEIVALLILYPMVADFLVSHR</sequence>
<reference evidence="2" key="1">
    <citation type="submission" date="2011-08" db="EMBL/GenBank/DDBJ databases">
        <authorList>
            <person name="Rombauts S."/>
        </authorList>
    </citation>
    <scope>NUCLEOTIDE SEQUENCE</scope>
    <source>
        <strain evidence="2">London</strain>
    </source>
</reference>
<protein>
    <submittedName>
        <fullName evidence="1">Uncharacterized protein</fullName>
    </submittedName>
</protein>
<keyword evidence="2" id="KW-1185">Reference proteome</keyword>
<dbReference type="OrthoDB" id="6521494at2759"/>
<name>T1KRS0_TETUR</name>
<evidence type="ECO:0000313" key="2">
    <source>
        <dbReference type="Proteomes" id="UP000015104"/>
    </source>
</evidence>
<dbReference type="HOGENOM" id="CLU_1020567_0_0_1"/>
<dbReference type="EnsemblMetazoa" id="tetur19g00500.1">
    <property type="protein sequence ID" value="tetur19g00500.1"/>
    <property type="gene ID" value="tetur19g00500"/>
</dbReference>
<dbReference type="Proteomes" id="UP000015104">
    <property type="component" value="Unassembled WGS sequence"/>
</dbReference>
<proteinExistence type="predicted"/>
<gene>
    <name evidence="1" type="primary">107366719</name>
</gene>
<dbReference type="EMBL" id="CAEY01000418">
    <property type="status" value="NOT_ANNOTATED_CDS"/>
    <property type="molecule type" value="Genomic_DNA"/>
</dbReference>
<organism evidence="1 2">
    <name type="scientific">Tetranychus urticae</name>
    <name type="common">Two-spotted spider mite</name>
    <dbReference type="NCBI Taxonomy" id="32264"/>
    <lineage>
        <taxon>Eukaryota</taxon>
        <taxon>Metazoa</taxon>
        <taxon>Ecdysozoa</taxon>
        <taxon>Arthropoda</taxon>
        <taxon>Chelicerata</taxon>
        <taxon>Arachnida</taxon>
        <taxon>Acari</taxon>
        <taxon>Acariformes</taxon>
        <taxon>Trombidiformes</taxon>
        <taxon>Prostigmata</taxon>
        <taxon>Eleutherengona</taxon>
        <taxon>Raphignathae</taxon>
        <taxon>Tetranychoidea</taxon>
        <taxon>Tetranychidae</taxon>
        <taxon>Tetranychus</taxon>
    </lineage>
</organism>
<dbReference type="AlphaFoldDB" id="T1KRS0"/>
<dbReference type="KEGG" id="tut:107366719"/>